<evidence type="ECO:0000256" key="3">
    <source>
        <dbReference type="SAM" id="SignalP"/>
    </source>
</evidence>
<evidence type="ECO:0000259" key="4">
    <source>
        <dbReference type="Pfam" id="PF03629"/>
    </source>
</evidence>
<feature type="transmembrane region" description="Helical" evidence="2">
    <location>
        <begin position="266"/>
        <end position="287"/>
    </location>
</feature>
<dbReference type="OrthoDB" id="42638at2759"/>
<accession>X6MIS6</accession>
<dbReference type="Pfam" id="PF03629">
    <property type="entry name" value="SASA"/>
    <property type="match status" value="1"/>
</dbReference>
<dbReference type="InterPro" id="IPR039329">
    <property type="entry name" value="SIAE"/>
</dbReference>
<name>X6MIS6_RETFI</name>
<evidence type="ECO:0000256" key="1">
    <source>
        <dbReference type="ARBA" id="ARBA00022801"/>
    </source>
</evidence>
<proteinExistence type="predicted"/>
<dbReference type="Proteomes" id="UP000023152">
    <property type="component" value="Unassembled WGS sequence"/>
</dbReference>
<feature type="chain" id="PRO_5004975331" description="Sialate O-acetylesterase domain-containing protein" evidence="3">
    <location>
        <begin position="21"/>
        <end position="293"/>
    </location>
</feature>
<feature type="signal peptide" evidence="3">
    <location>
        <begin position="1"/>
        <end position="20"/>
    </location>
</feature>
<gene>
    <name evidence="5" type="ORF">RFI_23490</name>
</gene>
<dbReference type="EMBL" id="ASPP01020341">
    <property type="protein sequence ID" value="ETO13878.1"/>
    <property type="molecule type" value="Genomic_DNA"/>
</dbReference>
<keyword evidence="2" id="KW-1133">Transmembrane helix</keyword>
<dbReference type="GO" id="GO:0001681">
    <property type="term" value="F:sialate O-acetylesterase activity"/>
    <property type="evidence" value="ECO:0007669"/>
    <property type="project" value="InterPro"/>
</dbReference>
<feature type="domain" description="Sialate O-acetylesterase" evidence="4">
    <location>
        <begin position="120"/>
        <end position="268"/>
    </location>
</feature>
<protein>
    <recommendedName>
        <fullName evidence="4">Sialate O-acetylesterase domain-containing protein</fullName>
    </recommendedName>
</protein>
<keyword evidence="3" id="KW-0732">Signal</keyword>
<dbReference type="InterPro" id="IPR005181">
    <property type="entry name" value="SASA"/>
</dbReference>
<dbReference type="PANTHER" id="PTHR22901:SF0">
    <property type="entry name" value="SIALATE O-ACETYLESTERASE"/>
    <property type="match status" value="1"/>
</dbReference>
<reference evidence="5 6" key="1">
    <citation type="journal article" date="2013" name="Curr. Biol.">
        <title>The Genome of the Foraminiferan Reticulomyxa filosa.</title>
        <authorList>
            <person name="Glockner G."/>
            <person name="Hulsmann N."/>
            <person name="Schleicher M."/>
            <person name="Noegel A.A."/>
            <person name="Eichinger L."/>
            <person name="Gallinger C."/>
            <person name="Pawlowski J."/>
            <person name="Sierra R."/>
            <person name="Euteneuer U."/>
            <person name="Pillet L."/>
            <person name="Moustafa A."/>
            <person name="Platzer M."/>
            <person name="Groth M."/>
            <person name="Szafranski K."/>
            <person name="Schliwa M."/>
        </authorList>
    </citation>
    <scope>NUCLEOTIDE SEQUENCE [LARGE SCALE GENOMIC DNA]</scope>
</reference>
<organism evidence="5 6">
    <name type="scientific">Reticulomyxa filosa</name>
    <dbReference type="NCBI Taxonomy" id="46433"/>
    <lineage>
        <taxon>Eukaryota</taxon>
        <taxon>Sar</taxon>
        <taxon>Rhizaria</taxon>
        <taxon>Retaria</taxon>
        <taxon>Foraminifera</taxon>
        <taxon>Monothalamids</taxon>
        <taxon>Reticulomyxidae</taxon>
        <taxon>Reticulomyxa</taxon>
    </lineage>
</organism>
<dbReference type="PANTHER" id="PTHR22901">
    <property type="entry name" value="SIALATE O-ACETYLESTERASE"/>
    <property type="match status" value="1"/>
</dbReference>
<dbReference type="SUPFAM" id="SSF52266">
    <property type="entry name" value="SGNH hydrolase"/>
    <property type="match status" value="1"/>
</dbReference>
<dbReference type="Gene3D" id="3.40.50.1110">
    <property type="entry name" value="SGNH hydrolase"/>
    <property type="match status" value="1"/>
</dbReference>
<comment type="caution">
    <text evidence="5">The sequence shown here is derived from an EMBL/GenBank/DDBJ whole genome shotgun (WGS) entry which is preliminary data.</text>
</comment>
<sequence length="293" mass="33114">MLLSNLFFLILASWWRVCFSDEAVAFGFANTQGDYMVLQQAPYRSQVWGFAQSGQTVAITLKRSTDGQVMETVNVMSQNDNIWQVQLMPIVGENDVEYQITAELVTTGQQLSLLHVLFGDVFVCSGQSNMQMTVSQAFNSTTEIANANNYPNIRVFTVALTNASSPQDELVGIAEEWSIASSSSVGGADWDFLSALCWFYGRNLYEYLNYPVGLIASSYGGTPIRYWMPTETLQECNETSLPELSDSSLWNAMIYPLVRSTIRGVIWFRFFFFFVPSFVVVYCFVYVHTYMLL</sequence>
<keyword evidence="6" id="KW-1185">Reference proteome</keyword>
<evidence type="ECO:0000313" key="6">
    <source>
        <dbReference type="Proteomes" id="UP000023152"/>
    </source>
</evidence>
<dbReference type="OMA" id="GHEINDS"/>
<evidence type="ECO:0000313" key="5">
    <source>
        <dbReference type="EMBL" id="ETO13878.1"/>
    </source>
</evidence>
<dbReference type="InterPro" id="IPR036514">
    <property type="entry name" value="SGNH_hydro_sf"/>
</dbReference>
<keyword evidence="2" id="KW-0812">Transmembrane</keyword>
<evidence type="ECO:0000256" key="2">
    <source>
        <dbReference type="SAM" id="Phobius"/>
    </source>
</evidence>
<keyword evidence="2" id="KW-0472">Membrane</keyword>
<dbReference type="GO" id="GO:0005975">
    <property type="term" value="P:carbohydrate metabolic process"/>
    <property type="evidence" value="ECO:0007669"/>
    <property type="project" value="TreeGrafter"/>
</dbReference>
<dbReference type="AlphaFoldDB" id="X6MIS6"/>
<keyword evidence="1" id="KW-0378">Hydrolase</keyword>